<dbReference type="SUPFAM" id="SSF54611">
    <property type="entry name" value="SecB-like"/>
    <property type="match status" value="1"/>
</dbReference>
<comment type="subunit">
    <text evidence="6">Homotetramer, a dimer of dimers. One homotetramer interacts with 1 SecA dimer.</text>
</comment>
<dbReference type="HAMAP" id="MF_00821">
    <property type="entry name" value="SecB"/>
    <property type="match status" value="1"/>
</dbReference>
<dbReference type="EMBL" id="JACICF010000001">
    <property type="protein sequence ID" value="MBB3763915.1"/>
    <property type="molecule type" value="Genomic_DNA"/>
</dbReference>
<name>A0A839Z2V3_9SPHN</name>
<evidence type="ECO:0000313" key="8">
    <source>
        <dbReference type="EMBL" id="MBB3763915.1"/>
    </source>
</evidence>
<gene>
    <name evidence="6" type="primary">secB</name>
    <name evidence="8" type="ORF">FHS50_000938</name>
</gene>
<evidence type="ECO:0000313" key="9">
    <source>
        <dbReference type="Proteomes" id="UP000578569"/>
    </source>
</evidence>
<keyword evidence="2 6" id="KW-0813">Transport</keyword>
<dbReference type="NCBIfam" id="TIGR00809">
    <property type="entry name" value="secB"/>
    <property type="match status" value="1"/>
</dbReference>
<evidence type="ECO:0000256" key="6">
    <source>
        <dbReference type="HAMAP-Rule" id="MF_00821"/>
    </source>
</evidence>
<dbReference type="InterPro" id="IPR003708">
    <property type="entry name" value="SecB"/>
</dbReference>
<keyword evidence="5 6" id="KW-0143">Chaperone</keyword>
<dbReference type="InterPro" id="IPR035958">
    <property type="entry name" value="SecB-like_sf"/>
</dbReference>
<comment type="caution">
    <text evidence="8">The sequence shown here is derived from an EMBL/GenBank/DDBJ whole genome shotgun (WGS) entry which is preliminary data.</text>
</comment>
<evidence type="ECO:0000256" key="5">
    <source>
        <dbReference type="ARBA" id="ARBA00023186"/>
    </source>
</evidence>
<dbReference type="PANTHER" id="PTHR36918">
    <property type="match status" value="1"/>
</dbReference>
<dbReference type="AlphaFoldDB" id="A0A839Z2V3"/>
<dbReference type="NCBIfam" id="NF004392">
    <property type="entry name" value="PRK05751.1-3"/>
    <property type="match status" value="1"/>
</dbReference>
<evidence type="ECO:0000256" key="7">
    <source>
        <dbReference type="SAM" id="MobiDB-lite"/>
    </source>
</evidence>
<comment type="subcellular location">
    <subcellularLocation>
        <location evidence="6">Cytoplasm</location>
    </subcellularLocation>
</comment>
<proteinExistence type="inferred from homology"/>
<keyword evidence="4 6" id="KW-0811">Translocation</keyword>
<dbReference type="Gene3D" id="3.10.420.10">
    <property type="entry name" value="SecB-like"/>
    <property type="match status" value="1"/>
</dbReference>
<protein>
    <recommendedName>
        <fullName evidence="6">Protein-export protein SecB</fullName>
    </recommendedName>
</protein>
<dbReference type="GO" id="GO:0006457">
    <property type="term" value="P:protein folding"/>
    <property type="evidence" value="ECO:0007669"/>
    <property type="project" value="UniProtKB-UniRule"/>
</dbReference>
<feature type="region of interest" description="Disordered" evidence="7">
    <location>
        <begin position="1"/>
        <end position="22"/>
    </location>
</feature>
<dbReference type="RefSeq" id="WP_183933218.1">
    <property type="nucleotide sequence ID" value="NZ_JACICF010000001.1"/>
</dbReference>
<dbReference type="PRINTS" id="PR01594">
    <property type="entry name" value="SECBCHAPRONE"/>
</dbReference>
<dbReference type="GO" id="GO:0051262">
    <property type="term" value="P:protein tetramerization"/>
    <property type="evidence" value="ECO:0007669"/>
    <property type="project" value="InterPro"/>
</dbReference>
<keyword evidence="6" id="KW-0963">Cytoplasm</keyword>
<keyword evidence="3 6" id="KW-0653">Protein transport</keyword>
<dbReference type="Pfam" id="PF02556">
    <property type="entry name" value="SecB"/>
    <property type="match status" value="1"/>
</dbReference>
<evidence type="ECO:0000256" key="2">
    <source>
        <dbReference type="ARBA" id="ARBA00022448"/>
    </source>
</evidence>
<dbReference type="Proteomes" id="UP000578569">
    <property type="component" value="Unassembled WGS sequence"/>
</dbReference>
<evidence type="ECO:0000256" key="4">
    <source>
        <dbReference type="ARBA" id="ARBA00023010"/>
    </source>
</evidence>
<reference evidence="8 9" key="1">
    <citation type="submission" date="2020-08" db="EMBL/GenBank/DDBJ databases">
        <title>Genomic Encyclopedia of Type Strains, Phase IV (KMG-IV): sequencing the most valuable type-strain genomes for metagenomic binning, comparative biology and taxonomic classification.</title>
        <authorList>
            <person name="Goeker M."/>
        </authorList>
    </citation>
    <scope>NUCLEOTIDE SEQUENCE [LARGE SCALE GENOMIC DNA]</scope>
    <source>
        <strain evidence="8 9">DSM 24194</strain>
    </source>
</reference>
<dbReference type="GO" id="GO:0051082">
    <property type="term" value="F:unfolded protein binding"/>
    <property type="evidence" value="ECO:0007669"/>
    <property type="project" value="InterPro"/>
</dbReference>
<dbReference type="PANTHER" id="PTHR36918:SF1">
    <property type="entry name" value="PROTEIN-EXPORT PROTEIN SECB"/>
    <property type="match status" value="1"/>
</dbReference>
<organism evidence="8 9">
    <name type="scientific">Sphingomicrobium lutaoense</name>
    <dbReference type="NCBI Taxonomy" id="515949"/>
    <lineage>
        <taxon>Bacteria</taxon>
        <taxon>Pseudomonadati</taxon>
        <taxon>Pseudomonadota</taxon>
        <taxon>Alphaproteobacteria</taxon>
        <taxon>Sphingomonadales</taxon>
        <taxon>Sphingomonadaceae</taxon>
        <taxon>Sphingomicrobium</taxon>
    </lineage>
</organism>
<comment type="function">
    <text evidence="6">One of the proteins required for the normal export of preproteins out of the cell cytoplasm. It is a molecular chaperone that binds to a subset of precursor proteins, maintaining them in a translocation-competent state. It also specifically binds to its receptor SecA.</text>
</comment>
<evidence type="ECO:0000256" key="1">
    <source>
        <dbReference type="ARBA" id="ARBA00009990"/>
    </source>
</evidence>
<comment type="similarity">
    <text evidence="1 6">Belongs to the SecB family.</text>
</comment>
<dbReference type="GO" id="GO:0015031">
    <property type="term" value="P:protein transport"/>
    <property type="evidence" value="ECO:0007669"/>
    <property type="project" value="UniProtKB-UniRule"/>
</dbReference>
<dbReference type="GO" id="GO:0005737">
    <property type="term" value="C:cytoplasm"/>
    <property type="evidence" value="ECO:0007669"/>
    <property type="project" value="UniProtKB-SubCell"/>
</dbReference>
<evidence type="ECO:0000256" key="3">
    <source>
        <dbReference type="ARBA" id="ARBA00022927"/>
    </source>
</evidence>
<keyword evidence="9" id="KW-1185">Reference proteome</keyword>
<sequence>MAENETPPQPQQPEGDNPENAPQMANLAQYVKDLSVENPSSPTVYQWKNQPRIDVNFNIAVEPAGEGVREVILKIEAKAASEEGTHFIVDLTYAGLYGFRNISEEQLHPFFYVEAPTMLFPFARQIVAEAVGNAGFAPLMLEPIDFRSTYLQQMQAQQAPSSTNGGSETADA</sequence>
<accession>A0A839Z2V3</accession>